<evidence type="ECO:0000313" key="1">
    <source>
        <dbReference type="EMBL" id="GBP24481.1"/>
    </source>
</evidence>
<organism evidence="1 2">
    <name type="scientific">Eumeta variegata</name>
    <name type="common">Bagworm moth</name>
    <name type="synonym">Eumeta japonica</name>
    <dbReference type="NCBI Taxonomy" id="151549"/>
    <lineage>
        <taxon>Eukaryota</taxon>
        <taxon>Metazoa</taxon>
        <taxon>Ecdysozoa</taxon>
        <taxon>Arthropoda</taxon>
        <taxon>Hexapoda</taxon>
        <taxon>Insecta</taxon>
        <taxon>Pterygota</taxon>
        <taxon>Neoptera</taxon>
        <taxon>Endopterygota</taxon>
        <taxon>Lepidoptera</taxon>
        <taxon>Glossata</taxon>
        <taxon>Ditrysia</taxon>
        <taxon>Tineoidea</taxon>
        <taxon>Psychidae</taxon>
        <taxon>Oiketicinae</taxon>
        <taxon>Eumeta</taxon>
    </lineage>
</organism>
<sequence length="146" mass="15736">MIVSRGAGAWLGGSCTTRKLSEAGYMVVTNVITSATYGLMCSPRDEVGGLNSSYKLNDHMVRTKLGSFCSATRLWVALVVSALLRMRNPPFRLAIWCSRASIGRMAAGARGGAEGDPAPSARAPRARLRPVIAPWADRRPLRFGEK</sequence>
<protein>
    <submittedName>
        <fullName evidence="1">Uncharacterized protein</fullName>
    </submittedName>
</protein>
<proteinExistence type="predicted"/>
<dbReference type="EMBL" id="BGZK01000162">
    <property type="protein sequence ID" value="GBP24481.1"/>
    <property type="molecule type" value="Genomic_DNA"/>
</dbReference>
<evidence type="ECO:0000313" key="2">
    <source>
        <dbReference type="Proteomes" id="UP000299102"/>
    </source>
</evidence>
<gene>
    <name evidence="1" type="ORF">EVAR_20805_1</name>
</gene>
<accession>A0A4C1UDF4</accession>
<reference evidence="1 2" key="1">
    <citation type="journal article" date="2019" name="Commun. Biol.">
        <title>The bagworm genome reveals a unique fibroin gene that provides high tensile strength.</title>
        <authorList>
            <person name="Kono N."/>
            <person name="Nakamura H."/>
            <person name="Ohtoshi R."/>
            <person name="Tomita M."/>
            <person name="Numata K."/>
            <person name="Arakawa K."/>
        </authorList>
    </citation>
    <scope>NUCLEOTIDE SEQUENCE [LARGE SCALE GENOMIC DNA]</scope>
</reference>
<keyword evidence="2" id="KW-1185">Reference proteome</keyword>
<dbReference type="Proteomes" id="UP000299102">
    <property type="component" value="Unassembled WGS sequence"/>
</dbReference>
<name>A0A4C1UDF4_EUMVA</name>
<comment type="caution">
    <text evidence="1">The sequence shown here is derived from an EMBL/GenBank/DDBJ whole genome shotgun (WGS) entry which is preliminary data.</text>
</comment>
<dbReference type="OrthoDB" id="6597368at2759"/>
<dbReference type="AlphaFoldDB" id="A0A4C1UDF4"/>